<protein>
    <submittedName>
        <fullName evidence="1">Uncharacterized protein</fullName>
    </submittedName>
</protein>
<evidence type="ECO:0000313" key="1">
    <source>
        <dbReference type="EMBL" id="MCD7461723.1"/>
    </source>
</evidence>
<gene>
    <name evidence="1" type="ORF">HAX54_046891</name>
</gene>
<proteinExistence type="predicted"/>
<dbReference type="EMBL" id="JACEIK010000748">
    <property type="protein sequence ID" value="MCD7461723.1"/>
    <property type="molecule type" value="Genomic_DNA"/>
</dbReference>
<comment type="caution">
    <text evidence="1">The sequence shown here is derived from an EMBL/GenBank/DDBJ whole genome shotgun (WGS) entry which is preliminary data.</text>
</comment>
<accession>A0ABS8SS43</accession>
<name>A0ABS8SS43_DATST</name>
<dbReference type="PANTHER" id="PTHR44137:SF61">
    <property type="entry name" value="J DOMAIN-CONTAINING PROTEIN"/>
    <property type="match status" value="1"/>
</dbReference>
<dbReference type="PANTHER" id="PTHR44137">
    <property type="entry name" value="BNAC03G44070D PROTEIN"/>
    <property type="match status" value="1"/>
</dbReference>
<organism evidence="1 2">
    <name type="scientific">Datura stramonium</name>
    <name type="common">Jimsonweed</name>
    <name type="synonym">Common thornapple</name>
    <dbReference type="NCBI Taxonomy" id="4076"/>
    <lineage>
        <taxon>Eukaryota</taxon>
        <taxon>Viridiplantae</taxon>
        <taxon>Streptophyta</taxon>
        <taxon>Embryophyta</taxon>
        <taxon>Tracheophyta</taxon>
        <taxon>Spermatophyta</taxon>
        <taxon>Magnoliopsida</taxon>
        <taxon>eudicotyledons</taxon>
        <taxon>Gunneridae</taxon>
        <taxon>Pentapetalae</taxon>
        <taxon>asterids</taxon>
        <taxon>lamiids</taxon>
        <taxon>Solanales</taxon>
        <taxon>Solanaceae</taxon>
        <taxon>Solanoideae</taxon>
        <taxon>Datureae</taxon>
        <taxon>Datura</taxon>
    </lineage>
</organism>
<sequence>LKEIEYNKEEAVRAKEITKKKLTEKDIAGSQRFSLKDQNLLPIHDGLSQFLEVIHVYVAHEKKTNGEVHFYGVLSVDPSADDDLIRKNYRSLLLFFTLIKINLLRQMGHLR</sequence>
<feature type="non-terminal residue" evidence="1">
    <location>
        <position position="1"/>
    </location>
</feature>
<evidence type="ECO:0000313" key="2">
    <source>
        <dbReference type="Proteomes" id="UP000823775"/>
    </source>
</evidence>
<reference evidence="1 2" key="1">
    <citation type="journal article" date="2021" name="BMC Genomics">
        <title>Datura genome reveals duplications of psychoactive alkaloid biosynthetic genes and high mutation rate following tissue culture.</title>
        <authorList>
            <person name="Rajewski A."/>
            <person name="Carter-House D."/>
            <person name="Stajich J."/>
            <person name="Litt A."/>
        </authorList>
    </citation>
    <scope>NUCLEOTIDE SEQUENCE [LARGE SCALE GENOMIC DNA]</scope>
    <source>
        <strain evidence="1">AR-01</strain>
    </source>
</reference>
<dbReference type="SUPFAM" id="SSF46565">
    <property type="entry name" value="Chaperone J-domain"/>
    <property type="match status" value="1"/>
</dbReference>
<keyword evidence="2" id="KW-1185">Reference proteome</keyword>
<dbReference type="Proteomes" id="UP000823775">
    <property type="component" value="Unassembled WGS sequence"/>
</dbReference>
<dbReference type="InterPro" id="IPR036869">
    <property type="entry name" value="J_dom_sf"/>
</dbReference>